<reference evidence="1 2" key="1">
    <citation type="submission" date="2020-05" db="EMBL/GenBank/DDBJ databases">
        <title>Genomic Encyclopedia of Type Strains, Phase IV (KMG-V): Genome sequencing to study the core and pangenomes of soil and plant-associated prokaryotes.</title>
        <authorList>
            <person name="Whitman W."/>
        </authorList>
    </citation>
    <scope>NUCLEOTIDE SEQUENCE [LARGE SCALE GENOMIC DNA]</scope>
    <source>
        <strain evidence="1 2">C29</strain>
    </source>
</reference>
<comment type="caution">
    <text evidence="1">The sequence shown here is derived from an EMBL/GenBank/DDBJ whole genome shotgun (WGS) entry which is preliminary data.</text>
</comment>
<accession>A0ABX2FXR3</accession>
<proteinExistence type="predicted"/>
<evidence type="ECO:0000313" key="1">
    <source>
        <dbReference type="EMBL" id="NRT54814.1"/>
    </source>
</evidence>
<sequence>MSVKAIRPDYHGDMKDSADHYRGQQLLYIGWCTKSRALRHRITRFETRPRVNQCQPVVPSQTVAAPGNQVWKGRHEGVAGSRSVLQALARQEPLSAQQCAPRVAQCLPAQLHQSPRVPGCVLI</sequence>
<keyword evidence="2" id="KW-1185">Reference proteome</keyword>
<organism evidence="1 2">
    <name type="scientific">Sphaerotilus uruguayifluvii</name>
    <dbReference type="NCBI Taxonomy" id="2735897"/>
    <lineage>
        <taxon>Bacteria</taxon>
        <taxon>Pseudomonadati</taxon>
        <taxon>Pseudomonadota</taxon>
        <taxon>Betaproteobacteria</taxon>
        <taxon>Burkholderiales</taxon>
        <taxon>Sphaerotilaceae</taxon>
        <taxon>Sphaerotilus</taxon>
    </lineage>
</organism>
<dbReference type="EMBL" id="JABSNM010000002">
    <property type="protein sequence ID" value="NRT54814.1"/>
    <property type="molecule type" value="Genomic_DNA"/>
</dbReference>
<dbReference type="RefSeq" id="WP_173803779.1">
    <property type="nucleotide sequence ID" value="NZ_JABSNM010000002.1"/>
</dbReference>
<protein>
    <submittedName>
        <fullName evidence="1">Uncharacterized protein</fullName>
    </submittedName>
</protein>
<name>A0ABX2FXR3_9BURK</name>
<gene>
    <name evidence="1" type="ORF">HNQ01_000524</name>
</gene>
<evidence type="ECO:0000313" key="2">
    <source>
        <dbReference type="Proteomes" id="UP001516061"/>
    </source>
</evidence>
<dbReference type="Proteomes" id="UP001516061">
    <property type="component" value="Unassembled WGS sequence"/>
</dbReference>